<dbReference type="SUPFAM" id="SSF56529">
    <property type="entry name" value="FAH"/>
    <property type="match status" value="1"/>
</dbReference>
<proteinExistence type="inferred from homology"/>
<dbReference type="GeneTree" id="ENSGT00940000160571"/>
<dbReference type="Ensembl" id="ENSPTRT00000089139.1">
    <property type="protein sequence ID" value="ENSPTRP00000078400.1"/>
    <property type="gene ID" value="ENSPTRG00000046131.1"/>
</dbReference>
<protein>
    <recommendedName>
        <fullName evidence="3">Fumarylacetoacetase-like C-terminal domain-containing protein</fullName>
    </recommendedName>
</protein>
<dbReference type="InterPro" id="IPR036663">
    <property type="entry name" value="Fumarylacetoacetase_C_sf"/>
</dbReference>
<dbReference type="InterPro" id="IPR011234">
    <property type="entry name" value="Fumarylacetoacetase-like_C"/>
</dbReference>
<organism evidence="4 5">
    <name type="scientific">Pan troglodytes</name>
    <name type="common">Chimpanzee</name>
    <dbReference type="NCBI Taxonomy" id="9598"/>
    <lineage>
        <taxon>Eukaryota</taxon>
        <taxon>Metazoa</taxon>
        <taxon>Chordata</taxon>
        <taxon>Craniata</taxon>
        <taxon>Vertebrata</taxon>
        <taxon>Euteleostomi</taxon>
        <taxon>Mammalia</taxon>
        <taxon>Eutheria</taxon>
        <taxon>Euarchontoglires</taxon>
        <taxon>Primates</taxon>
        <taxon>Haplorrhini</taxon>
        <taxon>Catarrhini</taxon>
        <taxon>Hominidae</taxon>
        <taxon>Pan</taxon>
    </lineage>
</organism>
<dbReference type="EMBL" id="AACZ04072009">
    <property type="status" value="NOT_ANNOTATED_CDS"/>
    <property type="molecule type" value="Genomic_DNA"/>
</dbReference>
<evidence type="ECO:0000259" key="3">
    <source>
        <dbReference type="Pfam" id="PF01557"/>
    </source>
</evidence>
<reference evidence="4" key="3">
    <citation type="submission" date="2025-09" db="UniProtKB">
        <authorList>
            <consortium name="Ensembl"/>
        </authorList>
    </citation>
    <scope>IDENTIFICATION</scope>
</reference>
<comment type="similarity">
    <text evidence="1">Belongs to the FAH family.</text>
</comment>
<keyword evidence="5" id="KW-1185">Reference proteome</keyword>
<dbReference type="InterPro" id="IPR051121">
    <property type="entry name" value="FAH"/>
</dbReference>
<sequence length="305" mass="34014">MLVSGRRRLLTALLQAQKWPFQPSRDMRLVQFQAPHLVGPHLGPEMGNGGRVINLSAFDSMLPKMMTQFLEQGEAILSVARRALGAQLPVLPWLEVTSLAPATWPDKVVCVGMNYVDHCKEQNVPMPMEHINFSKFANSIMEPYDEMVLPSESQEVDWEKGKHIKATDAMAHMAGFTAAHNVSARDWQMRHDGKQWLLGKTFDTFCPLGLALVTKDSVADAHILNICCQVNGEVVQSNNTNQMVVKTEERIAWVSQFVTFYPGDVILTGTSPGVGVFRKPPVFLKKGDEVQYEIEELGVIISKVV</sequence>
<accession>A0A2I3SN57</accession>
<dbReference type="GO" id="GO:0003824">
    <property type="term" value="F:catalytic activity"/>
    <property type="evidence" value="ECO:0007669"/>
    <property type="project" value="InterPro"/>
</dbReference>
<name>A0A2I3SN57_PANTR</name>
<dbReference type="PANTHER" id="PTHR42796">
    <property type="entry name" value="FUMARYLACETOACETATE HYDROLASE DOMAIN-CONTAINING PROTEIN 2A-RELATED"/>
    <property type="match status" value="1"/>
</dbReference>
<dbReference type="Gene3D" id="3.90.850.10">
    <property type="entry name" value="Fumarylacetoacetase-like, C-terminal domain"/>
    <property type="match status" value="1"/>
</dbReference>
<dbReference type="PANTHER" id="PTHR42796:SF8">
    <property type="entry name" value="FUMARYLACETOACETASE-LIKE C-TERMINAL DOMAIN-CONTAINING PROTEIN"/>
    <property type="match status" value="1"/>
</dbReference>
<evidence type="ECO:0000313" key="4">
    <source>
        <dbReference type="Ensembl" id="ENSPTRP00000078400.1"/>
    </source>
</evidence>
<dbReference type="GO" id="GO:0044281">
    <property type="term" value="P:small molecule metabolic process"/>
    <property type="evidence" value="ECO:0007669"/>
    <property type="project" value="UniProtKB-ARBA"/>
</dbReference>
<evidence type="ECO:0000313" key="5">
    <source>
        <dbReference type="Proteomes" id="UP000002277"/>
    </source>
</evidence>
<evidence type="ECO:0000256" key="1">
    <source>
        <dbReference type="ARBA" id="ARBA00010211"/>
    </source>
</evidence>
<dbReference type="InParanoid" id="A0A2I3SN57"/>
<dbReference type="GO" id="GO:0046872">
    <property type="term" value="F:metal ion binding"/>
    <property type="evidence" value="ECO:0007669"/>
    <property type="project" value="UniProtKB-KW"/>
</dbReference>
<dbReference type="Pfam" id="PF01557">
    <property type="entry name" value="FAA_hydrolase"/>
    <property type="match status" value="1"/>
</dbReference>
<feature type="domain" description="Fumarylacetoacetase-like C-terminal" evidence="3">
    <location>
        <begin position="107"/>
        <end position="305"/>
    </location>
</feature>
<dbReference type="Bgee" id="ENSPTRG00000046131">
    <property type="expression patterns" value="Expressed in superior frontal gyrus"/>
</dbReference>
<evidence type="ECO:0000256" key="2">
    <source>
        <dbReference type="ARBA" id="ARBA00022723"/>
    </source>
</evidence>
<keyword evidence="2" id="KW-0479">Metal-binding</keyword>
<reference evidence="4 5" key="1">
    <citation type="journal article" date="2005" name="Nature">
        <title>Initial sequence of the chimpanzee genome and comparison with the human genome.</title>
        <authorList>
            <consortium name="Chimpanzee sequencing and analysis consortium"/>
        </authorList>
    </citation>
    <scope>NUCLEOTIDE SEQUENCE [LARGE SCALE GENOMIC DNA]</scope>
</reference>
<dbReference type="Proteomes" id="UP000002277">
    <property type="component" value="Chromosome 12"/>
</dbReference>
<reference evidence="4" key="2">
    <citation type="submission" date="2025-08" db="UniProtKB">
        <authorList>
            <consortium name="Ensembl"/>
        </authorList>
    </citation>
    <scope>IDENTIFICATION</scope>
</reference>
<dbReference type="OMA" id="HGGSQWS"/>
<dbReference type="AlphaFoldDB" id="A0A2I3SN57"/>